<reference evidence="4" key="1">
    <citation type="submission" date="2015-07" db="EMBL/GenBank/DDBJ databases">
        <authorList>
            <person name="Teixeira M.M."/>
            <person name="Souza R.C."/>
            <person name="Almeida L.G."/>
            <person name="Vicente V.A."/>
            <person name="de Hoog S."/>
            <person name="Bocca A.L."/>
            <person name="de Almeida S.R."/>
            <person name="Vasconcelos A.T."/>
            <person name="Felipe M.S."/>
        </authorList>
    </citation>
    <scope>NUCLEOTIDE SEQUENCE [LARGE SCALE GENOMIC DNA]</scope>
    <source>
        <strain evidence="4">KSF</strain>
    </source>
</reference>
<name>A0A1C1C7J0_9EURO</name>
<feature type="signal peptide" evidence="2">
    <location>
        <begin position="1"/>
        <end position="19"/>
    </location>
</feature>
<dbReference type="AlphaFoldDB" id="A0A1C1C7J0"/>
<keyword evidence="2" id="KW-0732">Signal</keyword>
<accession>A0A1C1C7J0</accession>
<feature type="compositionally biased region" description="Polar residues" evidence="1">
    <location>
        <begin position="23"/>
        <end position="47"/>
    </location>
</feature>
<dbReference type="EMBL" id="LGRB01000020">
    <property type="protein sequence ID" value="OCT44503.1"/>
    <property type="molecule type" value="Genomic_DNA"/>
</dbReference>
<gene>
    <name evidence="3" type="ORF">CLCR_06360</name>
</gene>
<evidence type="ECO:0000313" key="4">
    <source>
        <dbReference type="Proteomes" id="UP000094526"/>
    </source>
</evidence>
<keyword evidence="4" id="KW-1185">Reference proteome</keyword>
<evidence type="ECO:0000256" key="2">
    <source>
        <dbReference type="SAM" id="SignalP"/>
    </source>
</evidence>
<dbReference type="VEuPathDB" id="FungiDB:G647_07185"/>
<comment type="caution">
    <text evidence="3">The sequence shown here is derived from an EMBL/GenBank/DDBJ whole genome shotgun (WGS) entry which is preliminary data.</text>
</comment>
<sequence>MQLTCAVRALFLLFLTIEAAPTPQTAGASGGDLSTLSGVSGPETNGDTAAALGGVSNSGDVTAANAGDVANVFSGNNNTENNLANENEIVPVSLNSNSASNSIPINVAPSVRNSFFFSCVALNRSWLRVSWLTLTLATDHPRTAEVNEHDFVNIKSSVQENATSHLARGPMAADPETKS</sequence>
<feature type="chain" id="PRO_5008650612" evidence="2">
    <location>
        <begin position="20"/>
        <end position="179"/>
    </location>
</feature>
<evidence type="ECO:0000313" key="3">
    <source>
        <dbReference type="EMBL" id="OCT44503.1"/>
    </source>
</evidence>
<organism evidence="3 4">
    <name type="scientific">Cladophialophora carrionii</name>
    <dbReference type="NCBI Taxonomy" id="86049"/>
    <lineage>
        <taxon>Eukaryota</taxon>
        <taxon>Fungi</taxon>
        <taxon>Dikarya</taxon>
        <taxon>Ascomycota</taxon>
        <taxon>Pezizomycotina</taxon>
        <taxon>Eurotiomycetes</taxon>
        <taxon>Chaetothyriomycetidae</taxon>
        <taxon>Chaetothyriales</taxon>
        <taxon>Herpotrichiellaceae</taxon>
        <taxon>Cladophialophora</taxon>
    </lineage>
</organism>
<feature type="region of interest" description="Disordered" evidence="1">
    <location>
        <begin position="23"/>
        <end position="53"/>
    </location>
</feature>
<proteinExistence type="predicted"/>
<protein>
    <submittedName>
        <fullName evidence="3">Uncharacterized protein</fullName>
    </submittedName>
</protein>
<evidence type="ECO:0000256" key="1">
    <source>
        <dbReference type="SAM" id="MobiDB-lite"/>
    </source>
</evidence>
<dbReference type="VEuPathDB" id="FungiDB:CLCR_06360"/>
<dbReference type="OrthoDB" id="10461651at2759"/>
<dbReference type="Proteomes" id="UP000094526">
    <property type="component" value="Unassembled WGS sequence"/>
</dbReference>